<accession>A0A7W9CKB4</accession>
<evidence type="ECO:0000313" key="3">
    <source>
        <dbReference type="EMBL" id="MBB5747049.1"/>
    </source>
</evidence>
<protein>
    <recommendedName>
        <fullName evidence="2">MobA/VirD2-like nuclease domain-containing protein</fullName>
    </recommendedName>
</protein>
<evidence type="ECO:0000313" key="4">
    <source>
        <dbReference type="Proteomes" id="UP000545037"/>
    </source>
</evidence>
<feature type="compositionally biased region" description="Basic and acidic residues" evidence="1">
    <location>
        <begin position="310"/>
        <end position="332"/>
    </location>
</feature>
<organism evidence="3 4">
    <name type="scientific">Brevundimonas variabilis</name>
    <dbReference type="NCBI Taxonomy" id="74312"/>
    <lineage>
        <taxon>Bacteria</taxon>
        <taxon>Pseudomonadati</taxon>
        <taxon>Pseudomonadota</taxon>
        <taxon>Alphaproteobacteria</taxon>
        <taxon>Caulobacterales</taxon>
        <taxon>Caulobacteraceae</taxon>
        <taxon>Brevundimonas</taxon>
    </lineage>
</organism>
<dbReference type="RefSeq" id="WP_183213999.1">
    <property type="nucleotide sequence ID" value="NZ_JACHOR010000004.1"/>
</dbReference>
<dbReference type="AlphaFoldDB" id="A0A7W9CKB4"/>
<feature type="region of interest" description="Disordered" evidence="1">
    <location>
        <begin position="15"/>
        <end position="39"/>
    </location>
</feature>
<evidence type="ECO:0000259" key="2">
    <source>
        <dbReference type="Pfam" id="PF03432"/>
    </source>
</evidence>
<keyword evidence="4" id="KW-1185">Reference proteome</keyword>
<comment type="caution">
    <text evidence="3">The sequence shown here is derived from an EMBL/GenBank/DDBJ whole genome shotgun (WGS) entry which is preliminary data.</text>
</comment>
<dbReference type="Pfam" id="PF03432">
    <property type="entry name" value="Relaxase"/>
    <property type="match status" value="1"/>
</dbReference>
<name>A0A7W9CKB4_9CAUL</name>
<dbReference type="Gene3D" id="3.30.930.30">
    <property type="match status" value="1"/>
</dbReference>
<feature type="domain" description="MobA/VirD2-like nuclease" evidence="2">
    <location>
        <begin position="114"/>
        <end position="203"/>
    </location>
</feature>
<sequence>MADFVQVRGFEEAVRPPVQQRRARLTDPPGQIAQSRPDMTPRARLDRIARRVPEVMVKITGRTRDGGHLQNHLAYIGRNGKLPLEGPDGERIQSRADVGRLVGDWMAEVAADPRRRKDSAVSLSIVLSMPPGTDPFRMHDASRAFASQMFGDSHPYVFAFHTDERHPHVHLTVQTLGDDGRKLNPRKADLEQWRQSFAAALRDRGVEAEATPRRTRGIVRKAELGVLRRIRSRFSQGQGEPPNVDVAAVREALDKARQTPWIEAGRARQADVHRYFTAQALALSRSDREEDRELGAALAAFVKDMPPVRTRGEEISAKIDLRRQPQDHERRTGQKSRPR</sequence>
<dbReference type="Proteomes" id="UP000545037">
    <property type="component" value="Unassembled WGS sequence"/>
</dbReference>
<dbReference type="EMBL" id="JACHOR010000004">
    <property type="protein sequence ID" value="MBB5747049.1"/>
    <property type="molecule type" value="Genomic_DNA"/>
</dbReference>
<reference evidence="3 4" key="1">
    <citation type="submission" date="2020-08" db="EMBL/GenBank/DDBJ databases">
        <title>Genomic Encyclopedia of Type Strains, Phase IV (KMG-IV): sequencing the most valuable type-strain genomes for metagenomic binning, comparative biology and taxonomic classification.</title>
        <authorList>
            <person name="Goeker M."/>
        </authorList>
    </citation>
    <scope>NUCLEOTIDE SEQUENCE [LARGE SCALE GENOMIC DNA]</scope>
    <source>
        <strain evidence="3 4">DSM 4737</strain>
    </source>
</reference>
<dbReference type="InterPro" id="IPR005094">
    <property type="entry name" value="Endonuclease_MobA/VirD2"/>
</dbReference>
<evidence type="ECO:0000256" key="1">
    <source>
        <dbReference type="SAM" id="MobiDB-lite"/>
    </source>
</evidence>
<feature type="region of interest" description="Disordered" evidence="1">
    <location>
        <begin position="309"/>
        <end position="339"/>
    </location>
</feature>
<proteinExistence type="predicted"/>
<gene>
    <name evidence="3" type="ORF">GGR13_002656</name>
</gene>